<proteinExistence type="predicted"/>
<dbReference type="Gene3D" id="1.25.40.20">
    <property type="entry name" value="Ankyrin repeat-containing domain"/>
    <property type="match status" value="4"/>
</dbReference>
<evidence type="ECO:0000313" key="6">
    <source>
        <dbReference type="Proteomes" id="UP000091967"/>
    </source>
</evidence>
<dbReference type="PROSITE" id="PS50088">
    <property type="entry name" value="ANK_REPEAT"/>
    <property type="match status" value="8"/>
</dbReference>
<accession>A0A1B8AZF8</accession>
<keyword evidence="2" id="KW-0040">ANK repeat</keyword>
<keyword evidence="6" id="KW-1185">Reference proteome</keyword>
<dbReference type="InterPro" id="IPR036770">
    <property type="entry name" value="Ankyrin_rpt-contain_sf"/>
</dbReference>
<keyword evidence="1" id="KW-0677">Repeat</keyword>
<dbReference type="SMART" id="SM00248">
    <property type="entry name" value="ANK"/>
    <property type="match status" value="10"/>
</dbReference>
<dbReference type="InterPro" id="IPR027417">
    <property type="entry name" value="P-loop_NTPase"/>
</dbReference>
<feature type="region of interest" description="Disordered" evidence="3">
    <location>
        <begin position="1154"/>
        <end position="1179"/>
    </location>
</feature>
<dbReference type="SUPFAM" id="SSF52540">
    <property type="entry name" value="P-loop containing nucleoside triphosphate hydrolases"/>
    <property type="match status" value="1"/>
</dbReference>
<sequence length="1179" mass="130718">MSDPGNYTVGWICAIATEYLTAQLFLDEEHDPPESVSVNDSNDYTLGRIGRHNVVIAVLPLGEYGISSATGVAKDMLHSFPNVRIGLMVGIGGGAPTSKHDIRLGDVVVGISSNGEGAVFQYDFGKTVQGQEFQTMGFLNQPPTVIRTAVHGLLTDYKRKGHQLNTHINDILEENPRLRKDLQRPEPSTDRLYDTSKVHPKDDKSDCAKVCGNDPSTLVLRPDRGEYEDDPTIHYGLIASSNSLMKDALARDALAAKKGVLCFEMEAAGLMNHFPFLVIRGICDYSDSHKNKEWQGFAAMMAAAYAKDLLKQIPLNKVEAEKPINEILSSIESTGNETKHAVSNLASDNRLTKIKEWLSPSDFSTNANMARQRRHPGTGSWLLKSSTFQEWKLGSRRHLWLYALAGCGKTILSGTILDHLQESENNHTTIAFFFDFNDSRKQRLEDLVRSLAVQLYHASSEAAETLDCLFTSHATGNVFIIVDALDECTTRDELLHWLKDLTCNNNKAQTLLTGRPEAEFQHEIPRLMDQDNCIVLDKRNVNADIRCYVEAELENNPDFVKKGLSQDLQHEIRDLLGDGASGMFRWASCQLNSLARCLSPKDIKLALKTLPRDLDETYRRMLENIPAEYKRHSIRLLQFLVHAERPLRLAQAIDIIATEIDQEPRGFDPNGRLSLSDDILRYCPGMLTIVRAEICTNTWEILRLAHFSVKEYLLQQEQFNLERASIVIVRTSLAYLTDATDAADATDATHDREAFPLESYAATYWRKFAVSAGDSEECLAAINTFLQNERAVDRCQDLDEQDCKRDSIKDALSYVCHHGLLVPARYIIIKGADINARNGLALKVASYRGHLEIVQLLLDKGADLNRKGGLYGYALQAASASLFGNRSGVVRLLLTRGADVNATGGRYGNALQAATERGHLGVVQLLLDKGANVNADSKYRNPLHTALRRDHLAVVQLLLDRGVDVNVTGNYGNALYIALQKGFFNIVRLLLDKGADVNAGGESKNALYAASSMGHLEIVQLLLDKGADVNANGKDGTALHAASEKGFFHVVQVLLERGAEVNATSGEYRTALRAATSSENGLEIMRLLLDRGANVNASSSRSVKPLHIAVSRNDPEAVKLLLDRGAVVSQKMLQIASKKSPRIVQMLLASHNIETPTEKRTKKRTRSVHFGSRKRRRRL</sequence>
<evidence type="ECO:0000256" key="2">
    <source>
        <dbReference type="PROSITE-ProRule" id="PRU00023"/>
    </source>
</evidence>
<dbReference type="PANTHER" id="PTHR46082:SF11">
    <property type="entry name" value="AAA+ ATPASE DOMAIN-CONTAINING PROTEIN-RELATED"/>
    <property type="match status" value="1"/>
</dbReference>
<dbReference type="GO" id="GO:0009116">
    <property type="term" value="P:nucleoside metabolic process"/>
    <property type="evidence" value="ECO:0007669"/>
    <property type="project" value="InterPro"/>
</dbReference>
<dbReference type="Gene3D" id="3.40.50.1580">
    <property type="entry name" value="Nucleoside phosphorylase domain"/>
    <property type="match status" value="1"/>
</dbReference>
<dbReference type="InterPro" id="IPR056884">
    <property type="entry name" value="NPHP3-like_N"/>
</dbReference>
<protein>
    <recommendedName>
        <fullName evidence="4">NACHT domain-containing protein</fullName>
    </recommendedName>
</protein>
<dbReference type="Pfam" id="PF12796">
    <property type="entry name" value="Ank_2"/>
    <property type="match status" value="4"/>
</dbReference>
<organism evidence="5 6">
    <name type="scientific">Fusarium poae</name>
    <dbReference type="NCBI Taxonomy" id="36050"/>
    <lineage>
        <taxon>Eukaryota</taxon>
        <taxon>Fungi</taxon>
        <taxon>Dikarya</taxon>
        <taxon>Ascomycota</taxon>
        <taxon>Pezizomycotina</taxon>
        <taxon>Sordariomycetes</taxon>
        <taxon>Hypocreomycetidae</taxon>
        <taxon>Hypocreales</taxon>
        <taxon>Nectriaceae</taxon>
        <taxon>Fusarium</taxon>
    </lineage>
</organism>
<dbReference type="Proteomes" id="UP000091967">
    <property type="component" value="Unassembled WGS sequence"/>
</dbReference>
<feature type="repeat" description="ANK" evidence="2">
    <location>
        <begin position="1067"/>
        <end position="1100"/>
    </location>
</feature>
<feature type="repeat" description="ANK" evidence="2">
    <location>
        <begin position="1034"/>
        <end position="1066"/>
    </location>
</feature>
<reference evidence="5 6" key="1">
    <citation type="submission" date="2016-06" db="EMBL/GenBank/DDBJ databases">
        <title>Living apart together: crosstalk between the core and supernumerary genomes in a fungal plant pathogen.</title>
        <authorList>
            <person name="Vanheule A."/>
            <person name="Audenaert K."/>
            <person name="Warris S."/>
            <person name="Van De Geest H."/>
            <person name="Schijlen E."/>
            <person name="Hofte M."/>
            <person name="De Saeger S."/>
            <person name="Haesaert G."/>
            <person name="Waalwijk C."/>
            <person name="Van Der Lee T."/>
        </authorList>
    </citation>
    <scope>NUCLEOTIDE SEQUENCE [LARGE SCALE GENOMIC DNA]</scope>
    <source>
        <strain evidence="5 6">2516</strain>
    </source>
</reference>
<feature type="region of interest" description="Disordered" evidence="3">
    <location>
        <begin position="177"/>
        <end position="200"/>
    </location>
</feature>
<dbReference type="EMBL" id="LYXU01000002">
    <property type="protein sequence ID" value="OBS25877.1"/>
    <property type="molecule type" value="Genomic_DNA"/>
</dbReference>
<feature type="repeat" description="ANK" evidence="2">
    <location>
        <begin position="938"/>
        <end position="970"/>
    </location>
</feature>
<feature type="repeat" description="ANK" evidence="2">
    <location>
        <begin position="837"/>
        <end position="869"/>
    </location>
</feature>
<feature type="repeat" description="ANK" evidence="2">
    <location>
        <begin position="1002"/>
        <end position="1034"/>
    </location>
</feature>
<evidence type="ECO:0000313" key="5">
    <source>
        <dbReference type="EMBL" id="OBS25877.1"/>
    </source>
</evidence>
<dbReference type="InterPro" id="IPR002110">
    <property type="entry name" value="Ankyrin_rpt"/>
</dbReference>
<evidence type="ECO:0000256" key="3">
    <source>
        <dbReference type="SAM" id="MobiDB-lite"/>
    </source>
</evidence>
<dbReference type="InterPro" id="IPR007111">
    <property type="entry name" value="NACHT_NTPase"/>
</dbReference>
<gene>
    <name evidence="5" type="ORF">FPOA_06411</name>
</gene>
<dbReference type="PROSITE" id="PS50297">
    <property type="entry name" value="ANK_REP_REGION"/>
    <property type="match status" value="7"/>
</dbReference>
<dbReference type="Pfam" id="PF00023">
    <property type="entry name" value="Ank"/>
    <property type="match status" value="1"/>
</dbReference>
<dbReference type="OMA" id="FRWASCQ"/>
<dbReference type="InterPro" id="IPR053137">
    <property type="entry name" value="NLR-like"/>
</dbReference>
<evidence type="ECO:0000259" key="4">
    <source>
        <dbReference type="PROSITE" id="PS50837"/>
    </source>
</evidence>
<dbReference type="SUPFAM" id="SSF53167">
    <property type="entry name" value="Purine and uridine phosphorylases"/>
    <property type="match status" value="1"/>
</dbReference>
<dbReference type="PROSITE" id="PS50837">
    <property type="entry name" value="NACHT"/>
    <property type="match status" value="1"/>
</dbReference>
<dbReference type="PANTHER" id="PTHR46082">
    <property type="entry name" value="ATP/GTP-BINDING PROTEIN-RELATED"/>
    <property type="match status" value="1"/>
</dbReference>
<dbReference type="InterPro" id="IPR035994">
    <property type="entry name" value="Nucleoside_phosphorylase_sf"/>
</dbReference>
<dbReference type="Pfam" id="PF24883">
    <property type="entry name" value="NPHP3_N"/>
    <property type="match status" value="2"/>
</dbReference>
<name>A0A1B8AZF8_FUSPO</name>
<evidence type="ECO:0000256" key="1">
    <source>
        <dbReference type="ARBA" id="ARBA00022737"/>
    </source>
</evidence>
<dbReference type="STRING" id="36050.A0A1B8AZF8"/>
<feature type="compositionally biased region" description="Basic residues" evidence="3">
    <location>
        <begin position="1160"/>
        <end position="1179"/>
    </location>
</feature>
<feature type="repeat" description="ANK" evidence="2">
    <location>
        <begin position="970"/>
        <end position="1002"/>
    </location>
</feature>
<dbReference type="AlphaFoldDB" id="A0A1B8AZF8"/>
<dbReference type="GO" id="GO:0003824">
    <property type="term" value="F:catalytic activity"/>
    <property type="evidence" value="ECO:0007669"/>
    <property type="project" value="InterPro"/>
</dbReference>
<dbReference type="SUPFAM" id="SSF48403">
    <property type="entry name" value="Ankyrin repeat"/>
    <property type="match status" value="1"/>
</dbReference>
<dbReference type="Gene3D" id="3.40.50.300">
    <property type="entry name" value="P-loop containing nucleotide triphosphate hydrolases"/>
    <property type="match status" value="1"/>
</dbReference>
<feature type="repeat" description="ANK" evidence="2">
    <location>
        <begin position="906"/>
        <end position="938"/>
    </location>
</feature>
<comment type="caution">
    <text evidence="5">The sequence shown here is derived from an EMBL/GenBank/DDBJ whole genome shotgun (WGS) entry which is preliminary data.</text>
</comment>
<feature type="repeat" description="ANK" evidence="2">
    <location>
        <begin position="1101"/>
        <end position="1133"/>
    </location>
</feature>
<feature type="domain" description="NACHT" evidence="4">
    <location>
        <begin position="397"/>
        <end position="518"/>
    </location>
</feature>